<dbReference type="OrthoDB" id="1742525at2759"/>
<protein>
    <submittedName>
        <fullName evidence="1">Uncharacterized protein</fullName>
    </submittedName>
</protein>
<accession>A0A9J5WLY6</accession>
<name>A0A9J5WLY6_SOLCO</name>
<dbReference type="AlphaFoldDB" id="A0A9J5WLY6"/>
<evidence type="ECO:0000313" key="1">
    <source>
        <dbReference type="EMBL" id="KAG5576931.1"/>
    </source>
</evidence>
<organism evidence="1 2">
    <name type="scientific">Solanum commersonii</name>
    <name type="common">Commerson's wild potato</name>
    <name type="synonym">Commerson's nightshade</name>
    <dbReference type="NCBI Taxonomy" id="4109"/>
    <lineage>
        <taxon>Eukaryota</taxon>
        <taxon>Viridiplantae</taxon>
        <taxon>Streptophyta</taxon>
        <taxon>Embryophyta</taxon>
        <taxon>Tracheophyta</taxon>
        <taxon>Spermatophyta</taxon>
        <taxon>Magnoliopsida</taxon>
        <taxon>eudicotyledons</taxon>
        <taxon>Gunneridae</taxon>
        <taxon>Pentapetalae</taxon>
        <taxon>asterids</taxon>
        <taxon>lamiids</taxon>
        <taxon>Solanales</taxon>
        <taxon>Solanaceae</taxon>
        <taxon>Solanoideae</taxon>
        <taxon>Solaneae</taxon>
        <taxon>Solanum</taxon>
    </lineage>
</organism>
<reference evidence="1 2" key="1">
    <citation type="submission" date="2020-09" db="EMBL/GenBank/DDBJ databases">
        <title>De no assembly of potato wild relative species, Solanum commersonii.</title>
        <authorList>
            <person name="Cho K."/>
        </authorList>
    </citation>
    <scope>NUCLEOTIDE SEQUENCE [LARGE SCALE GENOMIC DNA]</scope>
    <source>
        <strain evidence="1">LZ3.2</strain>
        <tissue evidence="1">Leaf</tissue>
    </source>
</reference>
<sequence>MNILDSLKYAKVKEKIKLISKQIAVDICADHPNAFWNRKKHIVTLSYEEGFSEDDIPTKSQLCQMKVGHTALIKDIKLQLQCLSCLYLANPAWQKIIETDACNIGYGGFHFGKWNEAQYAIVAHAMLTIVKCVLKFQDDLYKK</sequence>
<evidence type="ECO:0000313" key="2">
    <source>
        <dbReference type="Proteomes" id="UP000824120"/>
    </source>
</evidence>
<comment type="caution">
    <text evidence="1">The sequence shown here is derived from an EMBL/GenBank/DDBJ whole genome shotgun (WGS) entry which is preliminary data.</text>
</comment>
<dbReference type="Proteomes" id="UP000824120">
    <property type="component" value="Chromosome 11"/>
</dbReference>
<proteinExistence type="predicted"/>
<dbReference type="EMBL" id="JACXVP010000011">
    <property type="protein sequence ID" value="KAG5576931.1"/>
    <property type="molecule type" value="Genomic_DNA"/>
</dbReference>
<gene>
    <name evidence="1" type="ORF">H5410_057065</name>
</gene>
<keyword evidence="2" id="KW-1185">Reference proteome</keyword>